<dbReference type="SUPFAM" id="SSF53774">
    <property type="entry name" value="Glutaminase/Asparaginase"/>
    <property type="match status" value="1"/>
</dbReference>
<dbReference type="RefSeq" id="WP_338445329.1">
    <property type="nucleotide sequence ID" value="NZ_CP144918.1"/>
</dbReference>
<dbReference type="Gene3D" id="3.40.50.1170">
    <property type="entry name" value="L-asparaginase, N-terminal domain"/>
    <property type="match status" value="1"/>
</dbReference>
<dbReference type="PANTHER" id="PTHR11707:SF28">
    <property type="entry name" value="60 KDA LYSOPHOSPHOLIPASE"/>
    <property type="match status" value="1"/>
</dbReference>
<keyword evidence="2" id="KW-0378">Hydrolase</keyword>
<evidence type="ECO:0000259" key="4">
    <source>
        <dbReference type="Pfam" id="PF00710"/>
    </source>
</evidence>
<feature type="domain" description="Asparaginase/glutaminase C-terminal" evidence="5">
    <location>
        <begin position="214"/>
        <end position="322"/>
    </location>
</feature>
<accession>A0ABZ2D053</accession>
<evidence type="ECO:0000256" key="1">
    <source>
        <dbReference type="ARBA" id="ARBA00010518"/>
    </source>
</evidence>
<evidence type="ECO:0000313" key="7">
    <source>
        <dbReference type="Proteomes" id="UP001335183"/>
    </source>
</evidence>
<feature type="domain" description="L-asparaginase N-terminal" evidence="4">
    <location>
        <begin position="6"/>
        <end position="195"/>
    </location>
</feature>
<comment type="similarity">
    <text evidence="1">Belongs to the asparaginase 1 family.</text>
</comment>
<name>A0ABZ2D053_9SPHN</name>
<protein>
    <submittedName>
        <fullName evidence="6">Asparaginase</fullName>
    </submittedName>
</protein>
<sequence>MNRPHIRILATGGTIAGSAGSALKRGYRPGQIGIAEMVAQAQALGLEAELDGHEVAAVGSQDIGWREWQALHRHIADAYADDGVDGVIVTHGTDTAEETAWLLDLTRPAGKPVVLVGAMRPADAVGSDGMRNFANAVRVAGDPDASGRGVLVVMGDAVFAASDVRKSATAQIDAFRGFPRGPLGLVNPASLDWFGPPARPGDPARFAWPEALPRVEIVYAHADMDAAPVHAALAAGSRGLVLAGLGHGNAPASVIAALAEAGVPVVRSSRVDEGSVDRNVELDDDGLGFVAARALNPQKARILLQLLIAEGVDEIAAMQAAFDRR</sequence>
<evidence type="ECO:0000256" key="3">
    <source>
        <dbReference type="PROSITE-ProRule" id="PRU10099"/>
    </source>
</evidence>
<dbReference type="InterPro" id="IPR020827">
    <property type="entry name" value="Asparaginase/glutaminase_AS1"/>
</dbReference>
<dbReference type="InterPro" id="IPR027474">
    <property type="entry name" value="L-asparaginase_N"/>
</dbReference>
<dbReference type="InterPro" id="IPR027473">
    <property type="entry name" value="L-asparaginase_C"/>
</dbReference>
<dbReference type="Pfam" id="PF17763">
    <property type="entry name" value="Asparaginase_C"/>
    <property type="match status" value="1"/>
</dbReference>
<dbReference type="PIRSF" id="PIRSF500176">
    <property type="entry name" value="L_ASNase"/>
    <property type="match status" value="1"/>
</dbReference>
<evidence type="ECO:0000259" key="5">
    <source>
        <dbReference type="Pfam" id="PF17763"/>
    </source>
</evidence>
<dbReference type="PROSITE" id="PS51732">
    <property type="entry name" value="ASN_GLN_ASE_3"/>
    <property type="match status" value="1"/>
</dbReference>
<dbReference type="InterPro" id="IPR006034">
    <property type="entry name" value="Asparaginase/glutaminase-like"/>
</dbReference>
<gene>
    <name evidence="6" type="ORF">V5F89_09050</name>
</gene>
<dbReference type="EMBL" id="CP144918">
    <property type="protein sequence ID" value="WWA46430.1"/>
    <property type="molecule type" value="Genomic_DNA"/>
</dbReference>
<dbReference type="InterPro" id="IPR036152">
    <property type="entry name" value="Asp/glu_Ase-like_sf"/>
</dbReference>
<dbReference type="Proteomes" id="UP001335183">
    <property type="component" value="Chromosome"/>
</dbReference>
<dbReference type="SMART" id="SM00870">
    <property type="entry name" value="Asparaginase"/>
    <property type="match status" value="1"/>
</dbReference>
<reference evidence="6 7" key="1">
    <citation type="submission" date="2024-02" db="EMBL/GenBank/DDBJ databases">
        <title>The whole genome sequence of five bacterial samples isolated from Abu Dhabi Sabkha-shore region.</title>
        <authorList>
            <person name="Sudalaimuthuasari N."/>
            <person name="Sarfraz B."/>
            <person name="Tuyisabe J.D."/>
            <person name="Mugisha Ntwali L.D.M."/>
            <person name="Ali A.I.A.A."/>
            <person name="Almansoori S.Z.A."/>
            <person name="Alajami H.S.A."/>
            <person name="Almeqbaali A.A.S."/>
            <person name="Kundu B."/>
            <person name="Saeed E.E."/>
            <person name="Sukumarinath V."/>
            <person name="Mishra A.K."/>
            <person name="Hazzouri K.M."/>
            <person name="Almaskari R."/>
            <person name="Sharma A.K."/>
            <person name="Amiri K.M.A."/>
        </authorList>
    </citation>
    <scope>NUCLEOTIDE SEQUENCE [LARGE SCALE GENOMIC DNA]</scope>
    <source>
        <strain evidence="7">kcgeb_sd</strain>
    </source>
</reference>
<dbReference type="InterPro" id="IPR004550">
    <property type="entry name" value="AsnASE_II"/>
</dbReference>
<dbReference type="Pfam" id="PF00710">
    <property type="entry name" value="Asparaginase"/>
    <property type="match status" value="1"/>
</dbReference>
<dbReference type="InterPro" id="IPR040919">
    <property type="entry name" value="Asparaginase_C"/>
</dbReference>
<dbReference type="Gene3D" id="3.40.50.40">
    <property type="match status" value="1"/>
</dbReference>
<organism evidence="6 7">
    <name type="scientific">Pelagerythrobacter marensis</name>
    <dbReference type="NCBI Taxonomy" id="543877"/>
    <lineage>
        <taxon>Bacteria</taxon>
        <taxon>Pseudomonadati</taxon>
        <taxon>Pseudomonadota</taxon>
        <taxon>Alphaproteobacteria</taxon>
        <taxon>Sphingomonadales</taxon>
        <taxon>Erythrobacteraceae</taxon>
        <taxon>Pelagerythrobacter</taxon>
    </lineage>
</organism>
<feature type="active site" evidence="3">
    <location>
        <position position="14"/>
    </location>
</feature>
<evidence type="ECO:0000313" key="6">
    <source>
        <dbReference type="EMBL" id="WWA46430.1"/>
    </source>
</evidence>
<dbReference type="InterPro" id="IPR037152">
    <property type="entry name" value="L-asparaginase_N_sf"/>
</dbReference>
<dbReference type="PROSITE" id="PS00144">
    <property type="entry name" value="ASN_GLN_ASE_1"/>
    <property type="match status" value="1"/>
</dbReference>
<evidence type="ECO:0000256" key="2">
    <source>
        <dbReference type="ARBA" id="ARBA00022801"/>
    </source>
</evidence>
<keyword evidence="7" id="KW-1185">Reference proteome</keyword>
<proteinExistence type="inferred from homology"/>
<dbReference type="PIRSF" id="PIRSF001220">
    <property type="entry name" value="L-ASNase_gatD"/>
    <property type="match status" value="1"/>
</dbReference>
<dbReference type="CDD" id="cd08964">
    <property type="entry name" value="L-asparaginase_II"/>
    <property type="match status" value="1"/>
</dbReference>
<dbReference type="PRINTS" id="PR00139">
    <property type="entry name" value="ASNGLNASE"/>
</dbReference>
<dbReference type="PANTHER" id="PTHR11707">
    <property type="entry name" value="L-ASPARAGINASE"/>
    <property type="match status" value="1"/>
</dbReference>